<dbReference type="Gene3D" id="3.90.550.10">
    <property type="entry name" value="Spore Coat Polysaccharide Biosynthesis Protein SpsA, Chain A"/>
    <property type="match status" value="1"/>
</dbReference>
<gene>
    <name evidence="10" type="ORF">C3K47_10470</name>
</gene>
<keyword evidence="4" id="KW-0812">Transmembrane</keyword>
<dbReference type="EMBL" id="PQVF01000006">
    <property type="protein sequence ID" value="POY36772.1"/>
    <property type="molecule type" value="Genomic_DNA"/>
</dbReference>
<dbReference type="SUPFAM" id="SSF53448">
    <property type="entry name" value="Nucleotide-diphospho-sugar transferases"/>
    <property type="match status" value="1"/>
</dbReference>
<dbReference type="OrthoDB" id="9807778at2"/>
<dbReference type="InterPro" id="IPR001173">
    <property type="entry name" value="Glyco_trans_2-like"/>
</dbReference>
<keyword evidence="6" id="KW-1133">Transmembrane helix</keyword>
<dbReference type="RefSeq" id="WP_103789075.1">
    <property type="nucleotide sequence ID" value="NZ_PQVF01000006.1"/>
</dbReference>
<dbReference type="PANTHER" id="PTHR48090:SF3">
    <property type="entry name" value="UNDECAPRENYL-PHOSPHATE 4-DEOXY-4-FORMAMIDO-L-ARABINOSE TRANSFERASE"/>
    <property type="match status" value="1"/>
</dbReference>
<evidence type="ECO:0000256" key="1">
    <source>
        <dbReference type="ARBA" id="ARBA00022475"/>
    </source>
</evidence>
<evidence type="ECO:0000259" key="9">
    <source>
        <dbReference type="Pfam" id="PF00535"/>
    </source>
</evidence>
<keyword evidence="1" id="KW-1003">Cell membrane</keyword>
<dbReference type="GO" id="GO:0009103">
    <property type="term" value="P:lipopolysaccharide biosynthetic process"/>
    <property type="evidence" value="ECO:0007669"/>
    <property type="project" value="UniProtKB-KW"/>
</dbReference>
<reference evidence="10 11" key="1">
    <citation type="submission" date="2018-01" db="EMBL/GenBank/DDBJ databases">
        <authorList>
            <person name="Gaut B.S."/>
            <person name="Morton B.R."/>
            <person name="Clegg M.T."/>
            <person name="Duvall M.R."/>
        </authorList>
    </citation>
    <scope>NUCLEOTIDE SEQUENCE [LARGE SCALE GENOMIC DNA]</scope>
    <source>
        <strain evidence="10 11">HR-AV</strain>
    </source>
</reference>
<keyword evidence="3 10" id="KW-0808">Transferase</keyword>
<keyword evidence="7" id="KW-0472">Membrane</keyword>
<organism evidence="10 11">
    <name type="scientific">Solitalea longa</name>
    <dbReference type="NCBI Taxonomy" id="2079460"/>
    <lineage>
        <taxon>Bacteria</taxon>
        <taxon>Pseudomonadati</taxon>
        <taxon>Bacteroidota</taxon>
        <taxon>Sphingobacteriia</taxon>
        <taxon>Sphingobacteriales</taxon>
        <taxon>Sphingobacteriaceae</taxon>
        <taxon>Solitalea</taxon>
    </lineage>
</organism>
<dbReference type="Proteomes" id="UP000236893">
    <property type="component" value="Unassembled WGS sequence"/>
</dbReference>
<dbReference type="GO" id="GO:0005886">
    <property type="term" value="C:plasma membrane"/>
    <property type="evidence" value="ECO:0007669"/>
    <property type="project" value="TreeGrafter"/>
</dbReference>
<feature type="domain" description="Glycosyltransferase 2-like" evidence="9">
    <location>
        <begin position="6"/>
        <end position="164"/>
    </location>
</feature>
<evidence type="ECO:0000256" key="6">
    <source>
        <dbReference type="ARBA" id="ARBA00022989"/>
    </source>
</evidence>
<dbReference type="PANTHER" id="PTHR48090">
    <property type="entry name" value="UNDECAPRENYL-PHOSPHATE 4-DEOXY-4-FORMAMIDO-L-ARABINOSE TRANSFERASE-RELATED"/>
    <property type="match status" value="1"/>
</dbReference>
<feature type="region of interest" description="Disordered" evidence="8">
    <location>
        <begin position="240"/>
        <end position="271"/>
    </location>
</feature>
<evidence type="ECO:0000313" key="11">
    <source>
        <dbReference type="Proteomes" id="UP000236893"/>
    </source>
</evidence>
<accession>A0A2S5A392</accession>
<sequence length="271" mass="30825">MDHSFTILIPVYNEEECILPLVKETNKFLEKVSIPTSILFINDGSNDKSLELIKTVCISDKNYHFISLNRNYGLSTALKAGIDNANSTLLGYLDADLQTSPMDFFKLLEHIDQYDLVTGYRQIRQDTVIKRATSSLANYLRRILLNDNIIDTGCPLKIIKTDIAKRLPFYEGLHRFIPNLVTILGGTVKQIPIPHFKRYAGTSKFNFRNRLFGPVIDAIALRWMQRNVISYQINEYSKNLNGKQPNGSNDKKSPSEFAIGHNPILGSREND</sequence>
<keyword evidence="11" id="KW-1185">Reference proteome</keyword>
<evidence type="ECO:0000256" key="8">
    <source>
        <dbReference type="SAM" id="MobiDB-lite"/>
    </source>
</evidence>
<dbReference type="Pfam" id="PF00535">
    <property type="entry name" value="Glycos_transf_2"/>
    <property type="match status" value="1"/>
</dbReference>
<proteinExistence type="predicted"/>
<evidence type="ECO:0000256" key="7">
    <source>
        <dbReference type="ARBA" id="ARBA00023136"/>
    </source>
</evidence>
<keyword evidence="5" id="KW-0448">Lipopolysaccharide biosynthesis</keyword>
<evidence type="ECO:0000256" key="3">
    <source>
        <dbReference type="ARBA" id="ARBA00022679"/>
    </source>
</evidence>
<dbReference type="InterPro" id="IPR050256">
    <property type="entry name" value="Glycosyltransferase_2"/>
</dbReference>
<name>A0A2S5A392_9SPHI</name>
<dbReference type="GO" id="GO:0099621">
    <property type="term" value="F:undecaprenyl-phosphate 4-deoxy-4-formamido-L-arabinose transferase activity"/>
    <property type="evidence" value="ECO:0007669"/>
    <property type="project" value="TreeGrafter"/>
</dbReference>
<comment type="caution">
    <text evidence="10">The sequence shown here is derived from an EMBL/GenBank/DDBJ whole genome shotgun (WGS) entry which is preliminary data.</text>
</comment>
<evidence type="ECO:0000256" key="4">
    <source>
        <dbReference type="ARBA" id="ARBA00022692"/>
    </source>
</evidence>
<evidence type="ECO:0000256" key="5">
    <source>
        <dbReference type="ARBA" id="ARBA00022985"/>
    </source>
</evidence>
<keyword evidence="2 10" id="KW-0328">Glycosyltransferase</keyword>
<protein>
    <submittedName>
        <fullName evidence="10">Dolichol-phosphate mannosyltransferase</fullName>
    </submittedName>
</protein>
<dbReference type="CDD" id="cd04187">
    <property type="entry name" value="DPM1_like_bac"/>
    <property type="match status" value="1"/>
</dbReference>
<evidence type="ECO:0000256" key="2">
    <source>
        <dbReference type="ARBA" id="ARBA00022676"/>
    </source>
</evidence>
<dbReference type="AlphaFoldDB" id="A0A2S5A392"/>
<evidence type="ECO:0000313" key="10">
    <source>
        <dbReference type="EMBL" id="POY36772.1"/>
    </source>
</evidence>
<dbReference type="InterPro" id="IPR029044">
    <property type="entry name" value="Nucleotide-diphossugar_trans"/>
</dbReference>